<dbReference type="HAMAP" id="MF_00336">
    <property type="entry name" value="BioD"/>
    <property type="match status" value="1"/>
</dbReference>
<dbReference type="GO" id="GO:0005524">
    <property type="term" value="F:ATP binding"/>
    <property type="evidence" value="ECO:0007669"/>
    <property type="project" value="InterPro"/>
</dbReference>
<dbReference type="GO" id="GO:0030170">
    <property type="term" value="F:pyridoxal phosphate binding"/>
    <property type="evidence" value="ECO:0007669"/>
    <property type="project" value="InterPro"/>
</dbReference>
<evidence type="ECO:0000256" key="2">
    <source>
        <dbReference type="ARBA" id="ARBA00022576"/>
    </source>
</evidence>
<dbReference type="GO" id="GO:0004141">
    <property type="term" value="F:dethiobiotin synthase activity"/>
    <property type="evidence" value="ECO:0007669"/>
    <property type="project" value="InterPro"/>
</dbReference>
<dbReference type="Gene3D" id="3.90.1150.10">
    <property type="entry name" value="Aspartate Aminotransferase, domain 1"/>
    <property type="match status" value="1"/>
</dbReference>
<accession>A0AAX4NX99</accession>
<dbReference type="Pfam" id="PF00202">
    <property type="entry name" value="Aminotran_3"/>
    <property type="match status" value="2"/>
</dbReference>
<dbReference type="InterPro" id="IPR015421">
    <property type="entry name" value="PyrdxlP-dep_Trfase_major"/>
</dbReference>
<dbReference type="GO" id="GO:0005739">
    <property type="term" value="C:mitochondrion"/>
    <property type="evidence" value="ECO:0007669"/>
    <property type="project" value="UniProtKB-SubCell"/>
</dbReference>
<dbReference type="InterPro" id="IPR015424">
    <property type="entry name" value="PyrdxlP-dep_Trfase"/>
</dbReference>
<gene>
    <name evidence="5" type="ORF">HKI87_01g01560</name>
</gene>
<dbReference type="GO" id="GO:0009102">
    <property type="term" value="P:biotin biosynthetic process"/>
    <property type="evidence" value="ECO:0007669"/>
    <property type="project" value="InterPro"/>
</dbReference>
<comment type="subcellular location">
    <subcellularLocation>
        <location evidence="1">Mitochondrion</location>
    </subcellularLocation>
</comment>
<dbReference type="PANTHER" id="PTHR42684">
    <property type="entry name" value="ADENOSYLMETHIONINE-8-AMINO-7-OXONONANOATE AMINOTRANSFERASE"/>
    <property type="match status" value="1"/>
</dbReference>
<dbReference type="InterPro" id="IPR005814">
    <property type="entry name" value="Aminotrans_3"/>
</dbReference>
<dbReference type="InterPro" id="IPR015422">
    <property type="entry name" value="PyrdxlP-dep_Trfase_small"/>
</dbReference>
<dbReference type="SUPFAM" id="SSF52540">
    <property type="entry name" value="P-loop containing nucleoside triphosphate hydrolases"/>
    <property type="match status" value="1"/>
</dbReference>
<evidence type="ECO:0000313" key="5">
    <source>
        <dbReference type="EMBL" id="WZN58632.1"/>
    </source>
</evidence>
<evidence type="ECO:0000256" key="4">
    <source>
        <dbReference type="ARBA" id="ARBA00022898"/>
    </source>
</evidence>
<dbReference type="SUPFAM" id="SSF53383">
    <property type="entry name" value="PLP-dependent transferases"/>
    <property type="match status" value="1"/>
</dbReference>
<dbReference type="InterPro" id="IPR049704">
    <property type="entry name" value="Aminotrans_3_PPA_site"/>
</dbReference>
<evidence type="ECO:0000256" key="1">
    <source>
        <dbReference type="ARBA" id="ARBA00004173"/>
    </source>
</evidence>
<keyword evidence="2" id="KW-0032">Aminotransferase</keyword>
<keyword evidence="3" id="KW-0808">Transferase</keyword>
<dbReference type="GO" id="GO:0000287">
    <property type="term" value="F:magnesium ion binding"/>
    <property type="evidence" value="ECO:0007669"/>
    <property type="project" value="InterPro"/>
</dbReference>
<evidence type="ECO:0000313" key="6">
    <source>
        <dbReference type="Proteomes" id="UP001472866"/>
    </source>
</evidence>
<dbReference type="PANTHER" id="PTHR42684:SF3">
    <property type="entry name" value="ADENOSYLMETHIONINE-8-AMINO-7-OXONONANOATE AMINOTRANSFERASE"/>
    <property type="match status" value="1"/>
</dbReference>
<evidence type="ECO:0000256" key="3">
    <source>
        <dbReference type="ARBA" id="ARBA00022679"/>
    </source>
</evidence>
<reference evidence="5 6" key="1">
    <citation type="submission" date="2024-03" db="EMBL/GenBank/DDBJ databases">
        <title>Complete genome sequence of the green alga Chloropicon roscoffensis RCC1871.</title>
        <authorList>
            <person name="Lemieux C."/>
            <person name="Pombert J.-F."/>
            <person name="Otis C."/>
            <person name="Turmel M."/>
        </authorList>
    </citation>
    <scope>NUCLEOTIDE SEQUENCE [LARGE SCALE GENOMIC DNA]</scope>
    <source>
        <strain evidence="5 6">RCC1871</strain>
    </source>
</reference>
<keyword evidence="4" id="KW-0663">Pyridoxal phosphate</keyword>
<dbReference type="InterPro" id="IPR004472">
    <property type="entry name" value="DTB_synth_BioD"/>
</dbReference>
<dbReference type="Proteomes" id="UP001472866">
    <property type="component" value="Chromosome 01"/>
</dbReference>
<dbReference type="InterPro" id="IPR027417">
    <property type="entry name" value="P-loop_NTPase"/>
</dbReference>
<keyword evidence="6" id="KW-1185">Reference proteome</keyword>
<proteinExistence type="inferred from homology"/>
<dbReference type="Pfam" id="PF13500">
    <property type="entry name" value="AAA_26"/>
    <property type="match status" value="1"/>
</dbReference>
<dbReference type="EMBL" id="CP151501">
    <property type="protein sequence ID" value="WZN58632.1"/>
    <property type="molecule type" value="Genomic_DNA"/>
</dbReference>
<sequence length="789" mass="84667">MAANGGRLATCVIWGSTTDVGKTLVSCALSCAAKRLGVPFCYVKPVQTGVGASEWEFDGARVARAAGVKHGIGDHAAVAAAGISSVVARQDPASIDRVGTLFGWRAAVSPHLAVELEGRIVSDGEIVAAIRSEHESFLGSLRSAGRDGLLLVEIAGGPLSPGPSGTPLADILRPLRYPGLLVGSARLGGITGTLAAMESIQCRGYDLSHVVLLEGEGEGTYRNAEKLAELTASDGVAVRALDPLCPTTTVEDGEAFVSELEGWLSLRSTMDASDCLVSELMESQFSRMRELAKAPAEALQTFWYPFVQHKGLGEDQVSVIDSKDGHGFWALDRQGGSLVRKFDGSASWWTQGPDLTMQVEMAKRLSYAAARYGHVLFPNNVHEPVLGCTRGLLSGPGSGWARRVFYSDNGSTAVEVALKMAFRTHLISKHGEGCLGEGLDFDPGKVAVVTQRNAYHGDTLACMNAAERSIFNGPAQFPWNEERCVAVQPAYLRQSGGVWSITLPDGREVATPFKSTQDLFDVDVREFFHGEDDCTEGGGGGGGLQGAYRESIRAELDGREDLGALLIEPVCQGAGGMKFIDPLWQRELVRYCRRRGMPVIYDEIFVGLYRFGYESTKDLLRIDPDIACYGKLLTGGTVPLGVTLATEDIFESFLDDGKANALLHGHSYTAHPIGCAAAVFAFEKYDALLKDDEGRRAYWDQDLVRQTSRLEGVRSSIALGTVLAIELEGEEGYAATERTGALAKALGKEGVYCRPLGNVLYFMCSPFTEKKECDDLLGILLGSIGGPLR</sequence>
<dbReference type="Gene3D" id="3.40.50.300">
    <property type="entry name" value="P-loop containing nucleotide triphosphate hydrolases"/>
    <property type="match status" value="1"/>
</dbReference>
<dbReference type="CDD" id="cd03109">
    <property type="entry name" value="DTBS"/>
    <property type="match status" value="1"/>
</dbReference>
<dbReference type="Gene3D" id="3.40.640.10">
    <property type="entry name" value="Type I PLP-dependent aspartate aminotransferase-like (Major domain)"/>
    <property type="match status" value="1"/>
</dbReference>
<organism evidence="5 6">
    <name type="scientific">Chloropicon roscoffensis</name>
    <dbReference type="NCBI Taxonomy" id="1461544"/>
    <lineage>
        <taxon>Eukaryota</taxon>
        <taxon>Viridiplantae</taxon>
        <taxon>Chlorophyta</taxon>
        <taxon>Chloropicophyceae</taxon>
        <taxon>Chloropicales</taxon>
        <taxon>Chloropicaceae</taxon>
        <taxon>Chloropicon</taxon>
    </lineage>
</organism>
<dbReference type="PROSITE" id="PS00600">
    <property type="entry name" value="AA_TRANSFER_CLASS_3"/>
    <property type="match status" value="1"/>
</dbReference>
<protein>
    <submittedName>
        <fullName evidence="5">ATP-dependent dethiobiotin synthetase BioD</fullName>
    </submittedName>
</protein>
<dbReference type="AlphaFoldDB" id="A0AAX4NX99"/>
<name>A0AAX4NX99_9CHLO</name>
<dbReference type="GO" id="GO:0004015">
    <property type="term" value="F:adenosylmethionine-8-amino-7-oxononanoate transaminase activity"/>
    <property type="evidence" value="ECO:0007669"/>
    <property type="project" value="TreeGrafter"/>
</dbReference>